<dbReference type="InterPro" id="IPR010359">
    <property type="entry name" value="IrrE_HExxH"/>
</dbReference>
<sequence length="131" mass="14698">MLRRLSHWTFQFSPLPSGTFGLTDFRTRTITITTGLDQAQRRSTLAHELEHVARGPGGHPVREELACEQAAARKLIGIRELGEALAWSHGLDEAADELWVDRELLDVRLTHLHPSERAYLKRRLGDGPAVA</sequence>
<name>A0ABP5AC27_9ACTN</name>
<evidence type="ECO:0000259" key="1">
    <source>
        <dbReference type="Pfam" id="PF06114"/>
    </source>
</evidence>
<dbReference type="Pfam" id="PF06114">
    <property type="entry name" value="Peptidase_M78"/>
    <property type="match status" value="1"/>
</dbReference>
<reference evidence="3" key="1">
    <citation type="journal article" date="2019" name="Int. J. Syst. Evol. Microbiol.">
        <title>The Global Catalogue of Microorganisms (GCM) 10K type strain sequencing project: providing services to taxonomists for standard genome sequencing and annotation.</title>
        <authorList>
            <consortium name="The Broad Institute Genomics Platform"/>
            <consortium name="The Broad Institute Genome Sequencing Center for Infectious Disease"/>
            <person name="Wu L."/>
            <person name="Ma J."/>
        </authorList>
    </citation>
    <scope>NUCLEOTIDE SEQUENCE [LARGE SCALE GENOMIC DNA]</scope>
    <source>
        <strain evidence="3">JCM 14046</strain>
    </source>
</reference>
<organism evidence="2 3">
    <name type="scientific">Nocardioides lentus</name>
    <dbReference type="NCBI Taxonomy" id="338077"/>
    <lineage>
        <taxon>Bacteria</taxon>
        <taxon>Bacillati</taxon>
        <taxon>Actinomycetota</taxon>
        <taxon>Actinomycetes</taxon>
        <taxon>Propionibacteriales</taxon>
        <taxon>Nocardioidaceae</taxon>
        <taxon>Nocardioides</taxon>
    </lineage>
</organism>
<feature type="domain" description="IrrE N-terminal-like" evidence="1">
    <location>
        <begin position="23"/>
        <end position="64"/>
    </location>
</feature>
<dbReference type="EMBL" id="BAAAMY010000002">
    <property type="protein sequence ID" value="GAA1909123.1"/>
    <property type="molecule type" value="Genomic_DNA"/>
</dbReference>
<dbReference type="Proteomes" id="UP001501612">
    <property type="component" value="Unassembled WGS sequence"/>
</dbReference>
<keyword evidence="3" id="KW-1185">Reference proteome</keyword>
<evidence type="ECO:0000313" key="3">
    <source>
        <dbReference type="Proteomes" id="UP001501612"/>
    </source>
</evidence>
<comment type="caution">
    <text evidence="2">The sequence shown here is derived from an EMBL/GenBank/DDBJ whole genome shotgun (WGS) entry which is preliminary data.</text>
</comment>
<proteinExistence type="predicted"/>
<accession>A0ABP5AC27</accession>
<gene>
    <name evidence="2" type="ORF">GCM10009737_07830</name>
</gene>
<protein>
    <recommendedName>
        <fullName evidence="1">IrrE N-terminal-like domain-containing protein</fullName>
    </recommendedName>
</protein>
<evidence type="ECO:0000313" key="2">
    <source>
        <dbReference type="EMBL" id="GAA1909123.1"/>
    </source>
</evidence>